<keyword evidence="8" id="KW-0386">Hypusine biosynthesis</keyword>
<gene>
    <name evidence="9" type="ORF">ElyMa_005256900</name>
</gene>
<dbReference type="SUPFAM" id="SSF52467">
    <property type="entry name" value="DHS-like NAD/FAD-binding domain"/>
    <property type="match status" value="1"/>
</dbReference>
<dbReference type="GO" id="GO:0005737">
    <property type="term" value="C:cytoplasm"/>
    <property type="evidence" value="ECO:0007669"/>
    <property type="project" value="TreeGrafter"/>
</dbReference>
<dbReference type="Gene3D" id="3.40.910.10">
    <property type="entry name" value="Deoxyhypusine synthase"/>
    <property type="match status" value="1"/>
</dbReference>
<evidence type="ECO:0000256" key="4">
    <source>
        <dbReference type="ARBA" id="ARBA00009892"/>
    </source>
</evidence>
<organism evidence="9 10">
    <name type="scientific">Elysia marginata</name>
    <dbReference type="NCBI Taxonomy" id="1093978"/>
    <lineage>
        <taxon>Eukaryota</taxon>
        <taxon>Metazoa</taxon>
        <taxon>Spiralia</taxon>
        <taxon>Lophotrochozoa</taxon>
        <taxon>Mollusca</taxon>
        <taxon>Gastropoda</taxon>
        <taxon>Heterobranchia</taxon>
        <taxon>Euthyneura</taxon>
        <taxon>Panpulmonata</taxon>
        <taxon>Sacoglossa</taxon>
        <taxon>Placobranchoidea</taxon>
        <taxon>Plakobranchidae</taxon>
        <taxon>Elysia</taxon>
    </lineage>
</organism>
<comment type="caution">
    <text evidence="9">The sequence shown here is derived from an EMBL/GenBank/DDBJ whole genome shotgun (WGS) entry which is preliminary data.</text>
</comment>
<dbReference type="Pfam" id="PF01916">
    <property type="entry name" value="DS"/>
    <property type="match status" value="1"/>
</dbReference>
<evidence type="ECO:0000256" key="3">
    <source>
        <dbReference type="ARBA" id="ARBA00005041"/>
    </source>
</evidence>
<dbReference type="InterPro" id="IPR002773">
    <property type="entry name" value="Deoxyhypusine_synthase"/>
</dbReference>
<accession>A0AAV4JWY6</accession>
<dbReference type="PANTHER" id="PTHR11703">
    <property type="entry name" value="DEOXYHYPUSINE SYNTHASE"/>
    <property type="match status" value="1"/>
</dbReference>
<dbReference type="GO" id="GO:0034038">
    <property type="term" value="F:deoxyhypusine synthase activity"/>
    <property type="evidence" value="ECO:0007669"/>
    <property type="project" value="UniProtKB-EC"/>
</dbReference>
<proteinExistence type="inferred from homology"/>
<protein>
    <recommendedName>
        <fullName evidence="5">deoxyhypusine synthase</fullName>
        <ecNumber evidence="5">2.5.1.46</ecNumber>
    </recommendedName>
</protein>
<evidence type="ECO:0000256" key="5">
    <source>
        <dbReference type="ARBA" id="ARBA00012683"/>
    </source>
</evidence>
<evidence type="ECO:0000256" key="2">
    <source>
        <dbReference type="ARBA" id="ARBA00001911"/>
    </source>
</evidence>
<dbReference type="InterPro" id="IPR036982">
    <property type="entry name" value="Deoxyhypusine_synthase_sf"/>
</dbReference>
<dbReference type="FunFam" id="3.40.910.10:FF:000001">
    <property type="entry name" value="Probable deoxyhypusine synthase"/>
    <property type="match status" value="1"/>
</dbReference>
<comment type="similarity">
    <text evidence="4">Belongs to the deoxyhypusine synthase family.</text>
</comment>
<keyword evidence="10" id="KW-1185">Reference proteome</keyword>
<evidence type="ECO:0000313" key="9">
    <source>
        <dbReference type="EMBL" id="GFS27314.1"/>
    </source>
</evidence>
<dbReference type="EC" id="2.5.1.46" evidence="5"/>
<sequence>MSAVPGVAADAILVKSEEMPEGSVKVKGYDFNEGVDYKKLFQSYSQSGFQATSVGNAITEINKMIDCKLQPVPEEKAKGTNPNPDRPMTNCTIFLAYTSNLVSAGTREVIRYLVQHNMVDVLVASAGGVEEDYIKCLAPTYIGDFALSGRELRSKGINRIGNLLVPNSNYCKFEDWVIPIFDAMLEEQREQGTVWTPSKMIWRLGKEIDNPDSIYYWAHKNKIPVLCPALTDGSLGDMLFFHSYKNPGLVLDIIQDIRLINTQAVYAVNSGMIILGGGVVKHHTCNANLMRNGADFSLFINTGNEFDGSDSGARPDEAISWGKIKPAATPVKVYADASVIFPILVAETFAPRQKEFEELYNRLKQNTH</sequence>
<comment type="cofactor">
    <cofactor evidence="2">
        <name>NAD(+)</name>
        <dbReference type="ChEBI" id="CHEBI:57540"/>
    </cofactor>
</comment>
<reference evidence="9 10" key="1">
    <citation type="journal article" date="2021" name="Elife">
        <title>Chloroplast acquisition without the gene transfer in kleptoplastic sea slugs, Plakobranchus ocellatus.</title>
        <authorList>
            <person name="Maeda T."/>
            <person name="Takahashi S."/>
            <person name="Yoshida T."/>
            <person name="Shimamura S."/>
            <person name="Takaki Y."/>
            <person name="Nagai Y."/>
            <person name="Toyoda A."/>
            <person name="Suzuki Y."/>
            <person name="Arimoto A."/>
            <person name="Ishii H."/>
            <person name="Satoh N."/>
            <person name="Nishiyama T."/>
            <person name="Hasebe M."/>
            <person name="Maruyama T."/>
            <person name="Minagawa J."/>
            <person name="Obokata J."/>
            <person name="Shigenobu S."/>
        </authorList>
    </citation>
    <scope>NUCLEOTIDE SEQUENCE [LARGE SCALE GENOMIC DNA]</scope>
</reference>
<dbReference type="NCBIfam" id="TIGR00321">
    <property type="entry name" value="dhys"/>
    <property type="match status" value="1"/>
</dbReference>
<evidence type="ECO:0000313" key="10">
    <source>
        <dbReference type="Proteomes" id="UP000762676"/>
    </source>
</evidence>
<evidence type="ECO:0000256" key="7">
    <source>
        <dbReference type="ARBA" id="ARBA00023027"/>
    </source>
</evidence>
<name>A0AAV4JWY6_9GAST</name>
<dbReference type="PANTHER" id="PTHR11703:SF0">
    <property type="entry name" value="DEOXYHYPUSINE SYNTHASE"/>
    <property type="match status" value="1"/>
</dbReference>
<keyword evidence="7" id="KW-0520">NAD</keyword>
<dbReference type="InterPro" id="IPR029035">
    <property type="entry name" value="DHS-like_NAD/FAD-binding_dom"/>
</dbReference>
<keyword evidence="6" id="KW-0808">Transferase</keyword>
<dbReference type="Proteomes" id="UP000762676">
    <property type="component" value="Unassembled WGS sequence"/>
</dbReference>
<comment type="pathway">
    <text evidence="3">Protein modification; eIF5A hypusination.</text>
</comment>
<dbReference type="EMBL" id="BMAT01010486">
    <property type="protein sequence ID" value="GFS27314.1"/>
    <property type="molecule type" value="Genomic_DNA"/>
</dbReference>
<evidence type="ECO:0000256" key="1">
    <source>
        <dbReference type="ARBA" id="ARBA00000952"/>
    </source>
</evidence>
<evidence type="ECO:0000256" key="6">
    <source>
        <dbReference type="ARBA" id="ARBA00022679"/>
    </source>
</evidence>
<comment type="catalytic activity">
    <reaction evidence="1">
        <text>[eIF5A protein]-L-lysine + spermidine = [eIF5A protein]-deoxyhypusine + propane-1,3-diamine</text>
        <dbReference type="Rhea" id="RHEA:33299"/>
        <dbReference type="Rhea" id="RHEA-COMP:10143"/>
        <dbReference type="Rhea" id="RHEA-COMP:10144"/>
        <dbReference type="ChEBI" id="CHEBI:29969"/>
        <dbReference type="ChEBI" id="CHEBI:57484"/>
        <dbReference type="ChEBI" id="CHEBI:57834"/>
        <dbReference type="ChEBI" id="CHEBI:82657"/>
        <dbReference type="EC" id="2.5.1.46"/>
    </reaction>
</comment>
<evidence type="ECO:0000256" key="8">
    <source>
        <dbReference type="ARBA" id="ARBA00023256"/>
    </source>
</evidence>
<dbReference type="AlphaFoldDB" id="A0AAV4JWY6"/>